<name>A0A7Y8VQJ3_9FIRM</name>
<comment type="caution">
    <text evidence="1">The sequence shown here is derived from an EMBL/GenBank/DDBJ whole genome shotgun (WGS) entry which is preliminary data.</text>
</comment>
<sequence length="218" mass="25149">MKSELNHHYIGNSYGGNQDWFRTYWMRLGGCGVETACESSIYFAREFGMTELYPFDCKEINRKEYVDFAHIMEPYLSPRLTGINKLSIYVDGYSRYLRDAGEERIAVDAFGGDNPYKVAAEKVKLQIDAGLPIPFLTLRHKDKRYEEYVWHWYLVNGYEETLEGLKVKAVTYSEYKWLDLRGLWNTGSKPTGGMIIYKVLGQQSIGHNHGNTIANAII</sequence>
<evidence type="ECO:0000313" key="1">
    <source>
        <dbReference type="EMBL" id="NWO22799.1"/>
    </source>
</evidence>
<organism evidence="1 2">
    <name type="scientific">Mogibacterium timidum</name>
    <dbReference type="NCBI Taxonomy" id="35519"/>
    <lineage>
        <taxon>Bacteria</taxon>
        <taxon>Bacillati</taxon>
        <taxon>Bacillota</taxon>
        <taxon>Clostridia</taxon>
        <taxon>Peptostreptococcales</taxon>
        <taxon>Anaerovoracaceae</taxon>
        <taxon>Mogibacterium</taxon>
    </lineage>
</organism>
<keyword evidence="2" id="KW-1185">Reference proteome</keyword>
<dbReference type="EMBL" id="JABXYR010000001">
    <property type="protein sequence ID" value="NWO22799.1"/>
    <property type="molecule type" value="Genomic_DNA"/>
</dbReference>
<protein>
    <recommendedName>
        <fullName evidence="3">Peptidase C39-like domain-containing protein</fullName>
    </recommendedName>
</protein>
<proteinExistence type="predicted"/>
<dbReference type="AlphaFoldDB" id="A0A7Y8VQJ3"/>
<dbReference type="Proteomes" id="UP000526307">
    <property type="component" value="Unassembled WGS sequence"/>
</dbReference>
<reference evidence="1 2" key="1">
    <citation type="submission" date="2020-06" db="EMBL/GenBank/DDBJ databases">
        <title>Mogibacterium timidum strain W9173 genomic sequence.</title>
        <authorList>
            <person name="Wade W.G."/>
            <person name="Johnston C.D."/>
            <person name="Chen T."/>
            <person name="Dewhirst F.E."/>
        </authorList>
    </citation>
    <scope>NUCLEOTIDE SEQUENCE [LARGE SCALE GENOMIC DNA]</scope>
    <source>
        <strain evidence="1 2">W9173</strain>
    </source>
</reference>
<evidence type="ECO:0000313" key="2">
    <source>
        <dbReference type="Proteomes" id="UP000526307"/>
    </source>
</evidence>
<dbReference type="RefSeq" id="WP_178978146.1">
    <property type="nucleotide sequence ID" value="NZ_CAUUGE010000037.1"/>
</dbReference>
<evidence type="ECO:0008006" key="3">
    <source>
        <dbReference type="Google" id="ProtNLM"/>
    </source>
</evidence>
<gene>
    <name evidence="1" type="ORF">HW270_01670</name>
</gene>
<accession>A0A7Y8VQJ3</accession>